<dbReference type="Gene3D" id="2.60.40.790">
    <property type="match status" value="1"/>
</dbReference>
<name>A0A2C6KPX2_9APIC</name>
<feature type="compositionally biased region" description="Low complexity" evidence="1">
    <location>
        <begin position="138"/>
        <end position="154"/>
    </location>
</feature>
<evidence type="ECO:0000256" key="1">
    <source>
        <dbReference type="SAM" id="MobiDB-lite"/>
    </source>
</evidence>
<comment type="caution">
    <text evidence="2">The sequence shown here is derived from an EMBL/GenBank/DDBJ whole genome shotgun (WGS) entry which is preliminary data.</text>
</comment>
<accession>A0A2C6KPX2</accession>
<gene>
    <name evidence="2" type="ORF">CSUI_006995</name>
</gene>
<dbReference type="Proteomes" id="UP000221165">
    <property type="component" value="Unassembled WGS sequence"/>
</dbReference>
<dbReference type="SUPFAM" id="SSF49764">
    <property type="entry name" value="HSP20-like chaperones"/>
    <property type="match status" value="1"/>
</dbReference>
<feature type="non-terminal residue" evidence="2">
    <location>
        <position position="1"/>
    </location>
</feature>
<evidence type="ECO:0000313" key="2">
    <source>
        <dbReference type="EMBL" id="PHJ19179.1"/>
    </source>
</evidence>
<dbReference type="RefSeq" id="XP_067920881.1">
    <property type="nucleotide sequence ID" value="XM_068067145.1"/>
</dbReference>
<proteinExistence type="predicted"/>
<dbReference type="EMBL" id="MIGC01003601">
    <property type="protein sequence ID" value="PHJ19179.1"/>
    <property type="molecule type" value="Genomic_DNA"/>
</dbReference>
<dbReference type="OrthoDB" id="332737at2759"/>
<dbReference type="GeneID" id="94430356"/>
<sequence>TFLSPKKKKKKCLLLLLVFHLKERKKESLRLVFYGKGSEERGDEGEKKKKKYFFDFHLLRDIQPKTGFVQFGEGRIQLHVKKARQEPCWKSLISLHESTPPYLKKQFVDSDSELCHYARVVWRGKYFLEKKRKEGERFSPSSSSFLEESSSPSSYDNFHLHARPPEIKTDAWIRMIEGMRRHVKEKMEKEEENEQEERRIHTRKHERTERRDKKKKKEILHEDL</sequence>
<feature type="region of interest" description="Disordered" evidence="1">
    <location>
        <begin position="184"/>
        <end position="224"/>
    </location>
</feature>
<protein>
    <submittedName>
        <fullName evidence="2">Cs domain protein</fullName>
    </submittedName>
</protein>
<evidence type="ECO:0000313" key="3">
    <source>
        <dbReference type="Proteomes" id="UP000221165"/>
    </source>
</evidence>
<dbReference type="VEuPathDB" id="ToxoDB:CSUI_006995"/>
<keyword evidence="3" id="KW-1185">Reference proteome</keyword>
<dbReference type="InterPro" id="IPR008978">
    <property type="entry name" value="HSP20-like_chaperone"/>
</dbReference>
<organism evidence="2 3">
    <name type="scientific">Cystoisospora suis</name>
    <dbReference type="NCBI Taxonomy" id="483139"/>
    <lineage>
        <taxon>Eukaryota</taxon>
        <taxon>Sar</taxon>
        <taxon>Alveolata</taxon>
        <taxon>Apicomplexa</taxon>
        <taxon>Conoidasida</taxon>
        <taxon>Coccidia</taxon>
        <taxon>Eucoccidiorida</taxon>
        <taxon>Eimeriorina</taxon>
        <taxon>Sarcocystidae</taxon>
        <taxon>Cystoisospora</taxon>
    </lineage>
</organism>
<dbReference type="CDD" id="cd06463">
    <property type="entry name" value="p23_like"/>
    <property type="match status" value="1"/>
</dbReference>
<feature type="region of interest" description="Disordered" evidence="1">
    <location>
        <begin position="137"/>
        <end position="160"/>
    </location>
</feature>
<dbReference type="AlphaFoldDB" id="A0A2C6KPX2"/>
<reference evidence="2 3" key="1">
    <citation type="journal article" date="2017" name="Int. J. Parasitol.">
        <title>The genome of the protozoan parasite Cystoisospora suis and a reverse vaccinology approach to identify vaccine candidates.</title>
        <authorList>
            <person name="Palmieri N."/>
            <person name="Shrestha A."/>
            <person name="Ruttkowski B."/>
            <person name="Beck T."/>
            <person name="Vogl C."/>
            <person name="Tomley F."/>
            <person name="Blake D.P."/>
            <person name="Joachim A."/>
        </authorList>
    </citation>
    <scope>NUCLEOTIDE SEQUENCE [LARGE SCALE GENOMIC DNA]</scope>
    <source>
        <strain evidence="2 3">Wien I</strain>
    </source>
</reference>